<dbReference type="PANTHER" id="PTHR42951:SF4">
    <property type="entry name" value="ACYL-COENZYME A THIOESTERASE MBLAC2"/>
    <property type="match status" value="1"/>
</dbReference>
<dbReference type="Gene3D" id="3.60.15.10">
    <property type="entry name" value="Ribonuclease Z/Hydroxyacylglutathione hydrolase-like"/>
    <property type="match status" value="1"/>
</dbReference>
<keyword evidence="2" id="KW-0732">Signal</keyword>
<comment type="similarity">
    <text evidence="1">Belongs to the metallo-beta-lactamase superfamily. Class-B beta-lactamase family.</text>
</comment>
<dbReference type="SUPFAM" id="SSF56281">
    <property type="entry name" value="Metallo-hydrolase/oxidoreductase"/>
    <property type="match status" value="1"/>
</dbReference>
<name>A0ABU5EAR8_9PROT</name>
<evidence type="ECO:0000313" key="4">
    <source>
        <dbReference type="EMBL" id="MDY0883441.1"/>
    </source>
</evidence>
<dbReference type="RefSeq" id="WP_320508477.1">
    <property type="nucleotide sequence ID" value="NZ_JAXCLW010000002.1"/>
</dbReference>
<dbReference type="Pfam" id="PF00753">
    <property type="entry name" value="Lactamase_B"/>
    <property type="match status" value="1"/>
</dbReference>
<dbReference type="SMART" id="SM00849">
    <property type="entry name" value="Lactamase_B"/>
    <property type="match status" value="1"/>
</dbReference>
<gene>
    <name evidence="4" type="ORF">SMD27_11350</name>
</gene>
<evidence type="ECO:0000256" key="1">
    <source>
        <dbReference type="ARBA" id="ARBA00005250"/>
    </source>
</evidence>
<accession>A0ABU5EAR8</accession>
<proteinExistence type="inferred from homology"/>
<dbReference type="CDD" id="cd16282">
    <property type="entry name" value="metallo-hydrolase-like_MBL-fold"/>
    <property type="match status" value="1"/>
</dbReference>
<dbReference type="InterPro" id="IPR036866">
    <property type="entry name" value="RibonucZ/Hydroxyglut_hydro"/>
</dbReference>
<evidence type="ECO:0000256" key="2">
    <source>
        <dbReference type="SAM" id="SignalP"/>
    </source>
</evidence>
<dbReference type="EMBL" id="JAXCLW010000002">
    <property type="protein sequence ID" value="MDY0883441.1"/>
    <property type="molecule type" value="Genomic_DNA"/>
</dbReference>
<evidence type="ECO:0000313" key="5">
    <source>
        <dbReference type="Proteomes" id="UP001279642"/>
    </source>
</evidence>
<dbReference type="InterPro" id="IPR001279">
    <property type="entry name" value="Metallo-B-lactamas"/>
</dbReference>
<reference evidence="4 5" key="1">
    <citation type="journal article" date="2016" name="Antonie Van Leeuwenhoek">
        <title>Dongia soli sp. nov., isolated from soil from Dokdo, Korea.</title>
        <authorList>
            <person name="Kim D.U."/>
            <person name="Lee H."/>
            <person name="Kim H."/>
            <person name="Kim S.G."/>
            <person name="Ka J.O."/>
        </authorList>
    </citation>
    <scope>NUCLEOTIDE SEQUENCE [LARGE SCALE GENOMIC DNA]</scope>
    <source>
        <strain evidence="4 5">D78</strain>
    </source>
</reference>
<dbReference type="Proteomes" id="UP001279642">
    <property type="component" value="Unassembled WGS sequence"/>
</dbReference>
<feature type="signal peptide" evidence="2">
    <location>
        <begin position="1"/>
        <end position="30"/>
    </location>
</feature>
<organism evidence="4 5">
    <name type="scientific">Dongia soli</name>
    <dbReference type="NCBI Taxonomy" id="600628"/>
    <lineage>
        <taxon>Bacteria</taxon>
        <taxon>Pseudomonadati</taxon>
        <taxon>Pseudomonadota</taxon>
        <taxon>Alphaproteobacteria</taxon>
        <taxon>Rhodospirillales</taxon>
        <taxon>Dongiaceae</taxon>
        <taxon>Dongia</taxon>
    </lineage>
</organism>
<sequence length="321" mass="35044">MPIDLPWIPSTAVFLCSAFLAFGYVATATATGPVKGDYFHTGAGTRYLERAKGDIVTVPLRDNINVLMGSGANIVVLSGSEGKFLVDAGIKPSEEKLQAALNKIGPSPLKYVVNTHWHWDHTDGNEWMHAAGATIVAQRNTLKHLSQTTHVDDWNWTFAPVPAGARPTIIVENERDFAFAGDSIKVEHFGPGHTDGDVLVYFEKADVMALGDTFWNGNYPFIDNEDGGSVNSAIAWANKAIERSTDKTILVPGHGPVGNRAQLIEFRDMLVTVRDKVVALKSQGKSLDDVIAARPTAAFDDKWGRFVIDSKFFTKLVYEGL</sequence>
<protein>
    <submittedName>
        <fullName evidence="4">MBL fold metallo-hydrolase</fullName>
    </submittedName>
</protein>
<dbReference type="InterPro" id="IPR050855">
    <property type="entry name" value="NDM-1-like"/>
</dbReference>
<feature type="domain" description="Metallo-beta-lactamase" evidence="3">
    <location>
        <begin position="71"/>
        <end position="254"/>
    </location>
</feature>
<evidence type="ECO:0000259" key="3">
    <source>
        <dbReference type="SMART" id="SM00849"/>
    </source>
</evidence>
<feature type="chain" id="PRO_5046866034" evidence="2">
    <location>
        <begin position="31"/>
        <end position="321"/>
    </location>
</feature>
<keyword evidence="5" id="KW-1185">Reference proteome</keyword>
<comment type="caution">
    <text evidence="4">The sequence shown here is derived from an EMBL/GenBank/DDBJ whole genome shotgun (WGS) entry which is preliminary data.</text>
</comment>
<dbReference type="PANTHER" id="PTHR42951">
    <property type="entry name" value="METALLO-BETA-LACTAMASE DOMAIN-CONTAINING"/>
    <property type="match status" value="1"/>
</dbReference>